<dbReference type="OrthoDB" id="2283983at2"/>
<gene>
    <name evidence="2" type="ORF">FD03_GL000665</name>
</gene>
<feature type="transmembrane region" description="Helical" evidence="1">
    <location>
        <begin position="177"/>
        <end position="204"/>
    </location>
</feature>
<proteinExistence type="predicted"/>
<organism evidence="2 3">
    <name type="scientific">Companilactobacillus nodensis DSM 19682 = JCM 14932 = NBRC 107160</name>
    <dbReference type="NCBI Taxonomy" id="1423775"/>
    <lineage>
        <taxon>Bacteria</taxon>
        <taxon>Bacillati</taxon>
        <taxon>Bacillota</taxon>
        <taxon>Bacilli</taxon>
        <taxon>Lactobacillales</taxon>
        <taxon>Lactobacillaceae</taxon>
        <taxon>Companilactobacillus</taxon>
    </lineage>
</organism>
<reference evidence="2 3" key="1">
    <citation type="journal article" date="2015" name="Genome Announc.">
        <title>Expanding the biotechnology potential of lactobacilli through comparative genomics of 213 strains and associated genera.</title>
        <authorList>
            <person name="Sun Z."/>
            <person name="Harris H.M."/>
            <person name="McCann A."/>
            <person name="Guo C."/>
            <person name="Argimon S."/>
            <person name="Zhang W."/>
            <person name="Yang X."/>
            <person name="Jeffery I.B."/>
            <person name="Cooney J.C."/>
            <person name="Kagawa T.F."/>
            <person name="Liu W."/>
            <person name="Song Y."/>
            <person name="Salvetti E."/>
            <person name="Wrobel A."/>
            <person name="Rasinkangas P."/>
            <person name="Parkhill J."/>
            <person name="Rea M.C."/>
            <person name="O'Sullivan O."/>
            <person name="Ritari J."/>
            <person name="Douillard F.P."/>
            <person name="Paul Ross R."/>
            <person name="Yang R."/>
            <person name="Briner A.E."/>
            <person name="Felis G.E."/>
            <person name="de Vos W.M."/>
            <person name="Barrangou R."/>
            <person name="Klaenhammer T.R."/>
            <person name="Caufield P.W."/>
            <person name="Cui Y."/>
            <person name="Zhang H."/>
            <person name="O'Toole P.W."/>
        </authorList>
    </citation>
    <scope>NUCLEOTIDE SEQUENCE [LARGE SCALE GENOMIC DNA]</scope>
    <source>
        <strain evidence="2 3">DSM 19682</strain>
    </source>
</reference>
<dbReference type="AlphaFoldDB" id="A0A0R1KHR3"/>
<keyword evidence="1" id="KW-0472">Membrane</keyword>
<feature type="transmembrane region" description="Helical" evidence="1">
    <location>
        <begin position="12"/>
        <end position="32"/>
    </location>
</feature>
<evidence type="ECO:0000313" key="2">
    <source>
        <dbReference type="EMBL" id="KRK79530.1"/>
    </source>
</evidence>
<dbReference type="eggNOG" id="ENOG5030A2Z">
    <property type="taxonomic scope" value="Bacteria"/>
</dbReference>
<evidence type="ECO:0000256" key="1">
    <source>
        <dbReference type="SAM" id="Phobius"/>
    </source>
</evidence>
<feature type="transmembrane region" description="Helical" evidence="1">
    <location>
        <begin position="38"/>
        <end position="54"/>
    </location>
</feature>
<dbReference type="Proteomes" id="UP000051248">
    <property type="component" value="Unassembled WGS sequence"/>
</dbReference>
<keyword evidence="1" id="KW-0812">Transmembrane</keyword>
<comment type="caution">
    <text evidence="2">The sequence shown here is derived from an EMBL/GenBank/DDBJ whole genome shotgun (WGS) entry which is preliminary data.</text>
</comment>
<evidence type="ECO:0000313" key="3">
    <source>
        <dbReference type="Proteomes" id="UP000051248"/>
    </source>
</evidence>
<feature type="transmembrane region" description="Helical" evidence="1">
    <location>
        <begin position="128"/>
        <end position="157"/>
    </location>
</feature>
<accession>A0A0R1KHR3</accession>
<protein>
    <submittedName>
        <fullName evidence="2">Uncharacterized protein</fullName>
    </submittedName>
</protein>
<dbReference type="PATRIC" id="fig|1423775.4.peg.679"/>
<dbReference type="EMBL" id="AZDZ01000014">
    <property type="protein sequence ID" value="KRK79530.1"/>
    <property type="molecule type" value="Genomic_DNA"/>
</dbReference>
<sequence>MNNSTYKKYKKLFASLIEFLSYHIFPFIFIFGHNLNNYTINWYLAIMIGMVAIYKEYIRSLKPNMYFNGLYSIIYVILIVLSSKSLNLNVIILIFVQLVLLFITKYFDEKYQLVQTLIESFIIPSFMSIAIAYTYMHFISFTFVVPLLLVNIAAILIDYFEGARSDYIQLVTLSGLTLILFLLGYINALTAITIVIFVVVAVLLKKFRHLSTSNLFYRVIGNFLLLI</sequence>
<keyword evidence="1" id="KW-1133">Transmembrane helix</keyword>
<name>A0A0R1KHR3_9LACO</name>
<dbReference type="RefSeq" id="WP_025024440.1">
    <property type="nucleotide sequence ID" value="NZ_AZDZ01000014.1"/>
</dbReference>
<dbReference type="STRING" id="1423775.FD03_GL000665"/>
<keyword evidence="3" id="KW-1185">Reference proteome</keyword>